<proteinExistence type="predicted"/>
<evidence type="ECO:0000313" key="5">
    <source>
        <dbReference type="Proteomes" id="UP000828390"/>
    </source>
</evidence>
<reference evidence="4" key="2">
    <citation type="submission" date="2020-11" db="EMBL/GenBank/DDBJ databases">
        <authorList>
            <person name="McCartney M.A."/>
            <person name="Auch B."/>
            <person name="Kono T."/>
            <person name="Mallez S."/>
            <person name="Becker A."/>
            <person name="Gohl D.M."/>
            <person name="Silverstein K.A.T."/>
            <person name="Koren S."/>
            <person name="Bechman K.B."/>
            <person name="Herman A."/>
            <person name="Abrahante J.E."/>
            <person name="Garbe J."/>
        </authorList>
    </citation>
    <scope>NUCLEOTIDE SEQUENCE</scope>
    <source>
        <strain evidence="4">Duluth1</strain>
        <tissue evidence="4">Whole animal</tissue>
    </source>
</reference>
<dbReference type="Pfam" id="PF00089">
    <property type="entry name" value="Trypsin"/>
    <property type="match status" value="1"/>
</dbReference>
<dbReference type="PANTHER" id="PTHR24252">
    <property type="entry name" value="ACROSIN-RELATED"/>
    <property type="match status" value="1"/>
</dbReference>
<feature type="chain" id="PRO_5038649681" description="Peptidase S1 domain-containing protein" evidence="2">
    <location>
        <begin position="20"/>
        <end position="92"/>
    </location>
</feature>
<organism evidence="4 5">
    <name type="scientific">Dreissena polymorpha</name>
    <name type="common">Zebra mussel</name>
    <name type="synonym">Mytilus polymorpha</name>
    <dbReference type="NCBI Taxonomy" id="45954"/>
    <lineage>
        <taxon>Eukaryota</taxon>
        <taxon>Metazoa</taxon>
        <taxon>Spiralia</taxon>
        <taxon>Lophotrochozoa</taxon>
        <taxon>Mollusca</taxon>
        <taxon>Bivalvia</taxon>
        <taxon>Autobranchia</taxon>
        <taxon>Heteroconchia</taxon>
        <taxon>Euheterodonta</taxon>
        <taxon>Imparidentia</taxon>
        <taxon>Neoheterodontei</taxon>
        <taxon>Myida</taxon>
        <taxon>Dreissenoidea</taxon>
        <taxon>Dreissenidae</taxon>
        <taxon>Dreissena</taxon>
    </lineage>
</organism>
<protein>
    <recommendedName>
        <fullName evidence="3">Peptidase S1 domain-containing protein</fullName>
    </recommendedName>
</protein>
<dbReference type="GO" id="GO:0004252">
    <property type="term" value="F:serine-type endopeptidase activity"/>
    <property type="evidence" value="ECO:0007669"/>
    <property type="project" value="InterPro"/>
</dbReference>
<dbReference type="AlphaFoldDB" id="A0A9D4FGV6"/>
<dbReference type="InterPro" id="IPR043504">
    <property type="entry name" value="Peptidase_S1_PA_chymotrypsin"/>
</dbReference>
<dbReference type="PROSITE" id="PS00134">
    <property type="entry name" value="TRYPSIN_HIS"/>
    <property type="match status" value="1"/>
</dbReference>
<dbReference type="InterPro" id="IPR009003">
    <property type="entry name" value="Peptidase_S1_PA"/>
</dbReference>
<dbReference type="SUPFAM" id="SSF50494">
    <property type="entry name" value="Trypsin-like serine proteases"/>
    <property type="match status" value="1"/>
</dbReference>
<evidence type="ECO:0000259" key="3">
    <source>
        <dbReference type="Pfam" id="PF00089"/>
    </source>
</evidence>
<dbReference type="InterPro" id="IPR001254">
    <property type="entry name" value="Trypsin_dom"/>
</dbReference>
<keyword evidence="5" id="KW-1185">Reference proteome</keyword>
<keyword evidence="2" id="KW-0732">Signal</keyword>
<dbReference type="PANTHER" id="PTHR24252:SF7">
    <property type="entry name" value="HYALIN"/>
    <property type="match status" value="1"/>
</dbReference>
<gene>
    <name evidence="4" type="ORF">DPMN_149889</name>
</gene>
<dbReference type="InterPro" id="IPR018114">
    <property type="entry name" value="TRYPSIN_HIS"/>
</dbReference>
<sequence>MIEYLLAFVFLVNVGNTFSTDPTKNIINGSPTTTGKHPHQISLQRIVNGQSYHICGGSIVGSKWVVTAAHCVQGFRFVWQGCRILKAIKCKR</sequence>
<dbReference type="GO" id="GO:0006508">
    <property type="term" value="P:proteolysis"/>
    <property type="evidence" value="ECO:0007669"/>
    <property type="project" value="InterPro"/>
</dbReference>
<keyword evidence="1" id="KW-1015">Disulfide bond</keyword>
<evidence type="ECO:0000313" key="4">
    <source>
        <dbReference type="EMBL" id="KAH3796320.1"/>
    </source>
</evidence>
<evidence type="ECO:0000256" key="1">
    <source>
        <dbReference type="ARBA" id="ARBA00023157"/>
    </source>
</evidence>
<name>A0A9D4FGV6_DREPO</name>
<reference evidence="4" key="1">
    <citation type="journal article" date="2019" name="bioRxiv">
        <title>The Genome of the Zebra Mussel, Dreissena polymorpha: A Resource for Invasive Species Research.</title>
        <authorList>
            <person name="McCartney M.A."/>
            <person name="Auch B."/>
            <person name="Kono T."/>
            <person name="Mallez S."/>
            <person name="Zhang Y."/>
            <person name="Obille A."/>
            <person name="Becker A."/>
            <person name="Abrahante J.E."/>
            <person name="Garbe J."/>
            <person name="Badalamenti J.P."/>
            <person name="Herman A."/>
            <person name="Mangelson H."/>
            <person name="Liachko I."/>
            <person name="Sullivan S."/>
            <person name="Sone E.D."/>
            <person name="Koren S."/>
            <person name="Silverstein K.A.T."/>
            <person name="Beckman K.B."/>
            <person name="Gohl D.M."/>
        </authorList>
    </citation>
    <scope>NUCLEOTIDE SEQUENCE</scope>
    <source>
        <strain evidence="4">Duluth1</strain>
        <tissue evidence="4">Whole animal</tissue>
    </source>
</reference>
<evidence type="ECO:0000256" key="2">
    <source>
        <dbReference type="SAM" id="SignalP"/>
    </source>
</evidence>
<accession>A0A9D4FGV6</accession>
<dbReference type="Proteomes" id="UP000828390">
    <property type="component" value="Unassembled WGS sequence"/>
</dbReference>
<dbReference type="EMBL" id="JAIWYP010000007">
    <property type="protein sequence ID" value="KAH3796320.1"/>
    <property type="molecule type" value="Genomic_DNA"/>
</dbReference>
<feature type="signal peptide" evidence="2">
    <location>
        <begin position="1"/>
        <end position="19"/>
    </location>
</feature>
<comment type="caution">
    <text evidence="4">The sequence shown here is derived from an EMBL/GenBank/DDBJ whole genome shotgun (WGS) entry which is preliminary data.</text>
</comment>
<dbReference type="Gene3D" id="2.40.10.10">
    <property type="entry name" value="Trypsin-like serine proteases"/>
    <property type="match status" value="1"/>
</dbReference>
<feature type="domain" description="Peptidase S1" evidence="3">
    <location>
        <begin position="26"/>
        <end position="74"/>
    </location>
</feature>